<dbReference type="Pfam" id="PF13742">
    <property type="entry name" value="tRNA_anti_2"/>
    <property type="match status" value="1"/>
</dbReference>
<evidence type="ECO:0000313" key="10">
    <source>
        <dbReference type="Proteomes" id="UP000020077"/>
    </source>
</evidence>
<comment type="catalytic activity">
    <reaction evidence="5 6">
        <text>Exonucleolytic cleavage in either 5'- to 3'- or 3'- to 5'-direction to yield nucleoside 5'-phosphates.</text>
        <dbReference type="EC" id="3.1.11.6"/>
    </reaction>
</comment>
<comment type="subunit">
    <text evidence="5">Heterooligomer composed of large and small subunits.</text>
</comment>
<keyword evidence="2 5" id="KW-0540">Nuclease</keyword>
<evidence type="ECO:0000256" key="1">
    <source>
        <dbReference type="ARBA" id="ARBA00022490"/>
    </source>
</evidence>
<dbReference type="GO" id="GO:0005737">
    <property type="term" value="C:cytoplasm"/>
    <property type="evidence" value="ECO:0007669"/>
    <property type="project" value="UniProtKB-SubCell"/>
</dbReference>
<dbReference type="Pfam" id="PF02601">
    <property type="entry name" value="Exonuc_VII_L"/>
    <property type="match status" value="1"/>
</dbReference>
<name>A0A080LW51_9PROT</name>
<comment type="caution">
    <text evidence="9">The sequence shown here is derived from an EMBL/GenBank/DDBJ whole genome shotgun (WGS) entry which is preliminary data.</text>
</comment>
<accession>A0A080LW51</accession>
<comment type="subcellular location">
    <subcellularLocation>
        <location evidence="5 6">Cytoplasm</location>
    </subcellularLocation>
</comment>
<keyword evidence="4 5" id="KW-0269">Exonuclease</keyword>
<evidence type="ECO:0000256" key="5">
    <source>
        <dbReference type="HAMAP-Rule" id="MF_00378"/>
    </source>
</evidence>
<evidence type="ECO:0000313" key="9">
    <source>
        <dbReference type="EMBL" id="KFB71965.1"/>
    </source>
</evidence>
<keyword evidence="3 5" id="KW-0378">Hydrolase</keyword>
<dbReference type="InterPro" id="IPR025824">
    <property type="entry name" value="OB-fold_nuc-bd_dom"/>
</dbReference>
<protein>
    <recommendedName>
        <fullName evidence="5">Exodeoxyribonuclease 7 large subunit</fullName>
        <ecNumber evidence="5">3.1.11.6</ecNumber>
    </recommendedName>
    <alternativeName>
        <fullName evidence="5">Exodeoxyribonuclease VII large subunit</fullName>
        <shortName evidence="5">Exonuclease VII large subunit</shortName>
    </alternativeName>
</protein>
<gene>
    <name evidence="5 9" type="primary">xseA</name>
    <name evidence="9" type="ORF">AW09_002862</name>
</gene>
<organism evidence="9 10">
    <name type="scientific">Candidatus Accumulibacter phosphatis</name>
    <dbReference type="NCBI Taxonomy" id="327160"/>
    <lineage>
        <taxon>Bacteria</taxon>
        <taxon>Pseudomonadati</taxon>
        <taxon>Pseudomonadota</taxon>
        <taxon>Betaproteobacteria</taxon>
        <taxon>Candidatus Accumulibacter</taxon>
    </lineage>
</organism>
<comment type="function">
    <text evidence="5">Bidirectionally degrades single-stranded DNA into large acid-insoluble oligonucleotides, which are then degraded further into small acid-soluble oligonucleotides.</text>
</comment>
<comment type="similarity">
    <text evidence="5 6">Belongs to the XseA family.</text>
</comment>
<dbReference type="NCBIfam" id="TIGR00237">
    <property type="entry name" value="xseA"/>
    <property type="match status" value="1"/>
</dbReference>
<proteinExistence type="inferred from homology"/>
<evidence type="ECO:0000256" key="3">
    <source>
        <dbReference type="ARBA" id="ARBA00022801"/>
    </source>
</evidence>
<evidence type="ECO:0000259" key="8">
    <source>
        <dbReference type="Pfam" id="PF13742"/>
    </source>
</evidence>
<dbReference type="GO" id="GO:0006308">
    <property type="term" value="P:DNA catabolic process"/>
    <property type="evidence" value="ECO:0007669"/>
    <property type="project" value="UniProtKB-UniRule"/>
</dbReference>
<evidence type="ECO:0000259" key="7">
    <source>
        <dbReference type="Pfam" id="PF02601"/>
    </source>
</evidence>
<dbReference type="Proteomes" id="UP000020077">
    <property type="component" value="Unassembled WGS sequence"/>
</dbReference>
<dbReference type="GO" id="GO:0008855">
    <property type="term" value="F:exodeoxyribonuclease VII activity"/>
    <property type="evidence" value="ECO:0007669"/>
    <property type="project" value="UniProtKB-UniRule"/>
</dbReference>
<evidence type="ECO:0000256" key="6">
    <source>
        <dbReference type="RuleBase" id="RU004355"/>
    </source>
</evidence>
<evidence type="ECO:0000256" key="2">
    <source>
        <dbReference type="ARBA" id="ARBA00022722"/>
    </source>
</evidence>
<dbReference type="CDD" id="cd04489">
    <property type="entry name" value="ExoVII_LU_OBF"/>
    <property type="match status" value="1"/>
</dbReference>
<evidence type="ECO:0000256" key="4">
    <source>
        <dbReference type="ARBA" id="ARBA00022839"/>
    </source>
</evidence>
<dbReference type="GO" id="GO:0003676">
    <property type="term" value="F:nucleic acid binding"/>
    <property type="evidence" value="ECO:0007669"/>
    <property type="project" value="InterPro"/>
</dbReference>
<dbReference type="PANTHER" id="PTHR30008">
    <property type="entry name" value="EXODEOXYRIBONUCLEASE 7 LARGE SUBUNIT"/>
    <property type="match status" value="1"/>
</dbReference>
<dbReference type="EC" id="3.1.11.6" evidence="5"/>
<sequence length="469" mass="50950">MPDLLPNSADLATPLPVIPVSLLNRLARERLEAAFPLCWVAGEVSNLSHASSGHVYFSLKDSAAQVRCVLFRSRAQLLGWRLENGQHIEACVLVTLYEVRGDFQLTVEAARRTGIGNLYDQFLRLKDKLAREGLFDSTAKRPLPAFPRRVGIVTSLQAAALHDVLSTLRRRAGQVGIVIYPTQVQGDGAASQIAAAIRCAGERRECELLIVCRGGGSIEDLWAFNDEAVARAIRACPLPVISGVGHETDFTIADFAADQRAPTPTAAAELAAPEQAALLARLAACRFALRRQIEQNLNQRGQQLDWLAHRLQRPAQYLARHQDHLHKLQRRLGAGLLQASAQARATLVSVTRRLLLSRPDPVRQAGHLEALAARLCSAWQTTTQARYADLDRLAAGLAHLNPAAVLARGYCVVSNAQGQIVRESKVLEPGQQIAVFFQRGRAEAAVLTVFEDDGIAFAAPAIASATSPE</sequence>
<feature type="domain" description="OB-fold nucleic acid binding" evidence="8">
    <location>
        <begin position="19"/>
        <end position="109"/>
    </location>
</feature>
<feature type="domain" description="Exonuclease VII large subunit C-terminal" evidence="7">
    <location>
        <begin position="134"/>
        <end position="444"/>
    </location>
</feature>
<dbReference type="EMBL" id="JDVG02000460">
    <property type="protein sequence ID" value="KFB71965.1"/>
    <property type="molecule type" value="Genomic_DNA"/>
</dbReference>
<dbReference type="HAMAP" id="MF_00378">
    <property type="entry name" value="Exonuc_7_L"/>
    <property type="match status" value="1"/>
</dbReference>
<keyword evidence="1 5" id="KW-0963">Cytoplasm</keyword>
<reference evidence="9 10" key="1">
    <citation type="submission" date="2014-02" db="EMBL/GenBank/DDBJ databases">
        <title>Expanding our view of genomic diversity in Candidatus Accumulibacter clades.</title>
        <authorList>
            <person name="Skennerton C.T."/>
            <person name="Barr J.J."/>
            <person name="Slater F.R."/>
            <person name="Bond P.L."/>
            <person name="Tyson G.W."/>
        </authorList>
    </citation>
    <scope>NUCLEOTIDE SEQUENCE [LARGE SCALE GENOMIC DNA]</scope>
    <source>
        <strain evidence="10">BA-91</strain>
    </source>
</reference>
<dbReference type="GO" id="GO:0009318">
    <property type="term" value="C:exodeoxyribonuclease VII complex"/>
    <property type="evidence" value="ECO:0007669"/>
    <property type="project" value="UniProtKB-UniRule"/>
</dbReference>
<dbReference type="PANTHER" id="PTHR30008:SF0">
    <property type="entry name" value="EXODEOXYRIBONUCLEASE 7 LARGE SUBUNIT"/>
    <property type="match status" value="1"/>
</dbReference>
<dbReference type="AlphaFoldDB" id="A0A080LW51"/>
<dbReference type="InterPro" id="IPR003753">
    <property type="entry name" value="Exonuc_VII_L"/>
</dbReference>
<dbReference type="InterPro" id="IPR020579">
    <property type="entry name" value="Exonuc_VII_lsu_C"/>
</dbReference>